<dbReference type="SUPFAM" id="SSF47928">
    <property type="entry name" value="N-terminal domain of the delta subunit of the F1F0-ATP synthase"/>
    <property type="match status" value="1"/>
</dbReference>
<evidence type="ECO:0000256" key="2">
    <source>
        <dbReference type="ARBA" id="ARBA00022448"/>
    </source>
</evidence>
<evidence type="ECO:0000256" key="1">
    <source>
        <dbReference type="ARBA" id="ARBA00004370"/>
    </source>
</evidence>
<evidence type="ECO:0000256" key="3">
    <source>
        <dbReference type="ARBA" id="ARBA00022781"/>
    </source>
</evidence>
<dbReference type="GO" id="GO:0045259">
    <property type="term" value="C:proton-transporting ATP synthase complex"/>
    <property type="evidence" value="ECO:0007669"/>
    <property type="project" value="UniProtKB-KW"/>
</dbReference>
<comment type="subcellular location">
    <subcellularLocation>
        <location evidence="7">Cell membrane</location>
        <topology evidence="7">Peripheral membrane protein</topology>
    </subcellularLocation>
    <subcellularLocation>
        <location evidence="1">Membrane</location>
    </subcellularLocation>
</comment>
<comment type="function">
    <text evidence="7">This protein is part of the stalk that links CF(0) to CF(1). It either transmits conformational changes from CF(0) to CF(1) or is implicated in proton conduction.</text>
</comment>
<dbReference type="EMBL" id="CACRST010000011">
    <property type="protein sequence ID" value="VYS98667.1"/>
    <property type="molecule type" value="Genomic_DNA"/>
</dbReference>
<keyword evidence="4 7" id="KW-0406">Ion transport</keyword>
<sequence length="167" mass="19514">MTTAAVNYAKVLYELGTPQTAVREAQELFRKNPELVSCLENPLTAFGSKERVVDRIFPTEIRTFIKVVCRHRRIMLWQEIFQEYQELCQEAENVMKAVLIYVTPPDEKQEKGIKEFLCRECKVKAVDLKLVQDQSLIGGFILEAGGKTYDWSLRGRYHRLEEKLTRR</sequence>
<name>A0A6N2SYM3_9FIRM</name>
<comment type="similarity">
    <text evidence="7">Belongs to the ATPase delta chain family.</text>
</comment>
<accession>A0A6N2SYM3</accession>
<keyword evidence="7" id="KW-0139">CF(1)</keyword>
<keyword evidence="7" id="KW-1003">Cell membrane</keyword>
<dbReference type="NCBIfam" id="TIGR01145">
    <property type="entry name" value="ATP_synt_delta"/>
    <property type="match status" value="1"/>
</dbReference>
<gene>
    <name evidence="8" type="primary">atpH_2</name>
    <name evidence="7" type="synonym">atpH</name>
    <name evidence="8" type="ORF">BGLFYP119_01368</name>
</gene>
<organism evidence="8">
    <name type="scientific">Blautia glucerasea</name>
    <dbReference type="NCBI Taxonomy" id="536633"/>
    <lineage>
        <taxon>Bacteria</taxon>
        <taxon>Bacillati</taxon>
        <taxon>Bacillota</taxon>
        <taxon>Clostridia</taxon>
        <taxon>Lachnospirales</taxon>
        <taxon>Lachnospiraceae</taxon>
        <taxon>Blautia</taxon>
    </lineage>
</organism>
<proteinExistence type="inferred from homology"/>
<dbReference type="Pfam" id="PF00213">
    <property type="entry name" value="OSCP"/>
    <property type="match status" value="1"/>
</dbReference>
<reference evidence="8" key="1">
    <citation type="submission" date="2019-11" db="EMBL/GenBank/DDBJ databases">
        <authorList>
            <person name="Feng L."/>
        </authorList>
    </citation>
    <scope>NUCLEOTIDE SEQUENCE</scope>
    <source>
        <strain evidence="8">BgluceraseaLFYP119</strain>
    </source>
</reference>
<keyword evidence="6 7" id="KW-0066">ATP synthesis</keyword>
<dbReference type="PANTHER" id="PTHR11910">
    <property type="entry name" value="ATP SYNTHASE DELTA CHAIN"/>
    <property type="match status" value="1"/>
</dbReference>
<keyword evidence="5 7" id="KW-0472">Membrane</keyword>
<keyword evidence="3 7" id="KW-0375">Hydrogen ion transport</keyword>
<keyword evidence="2 7" id="KW-0813">Transport</keyword>
<protein>
    <recommendedName>
        <fullName evidence="7">ATP synthase subunit delta</fullName>
    </recommendedName>
    <alternativeName>
        <fullName evidence="7">ATP synthase F(1) sector subunit delta</fullName>
    </alternativeName>
    <alternativeName>
        <fullName evidence="7">F-type ATPase subunit delta</fullName>
        <shortName evidence="7">F-ATPase subunit delta</shortName>
    </alternativeName>
</protein>
<dbReference type="InterPro" id="IPR026015">
    <property type="entry name" value="ATP_synth_OSCP/delta_N_sf"/>
</dbReference>
<dbReference type="AlphaFoldDB" id="A0A6N2SYM3"/>
<evidence type="ECO:0000256" key="4">
    <source>
        <dbReference type="ARBA" id="ARBA00023065"/>
    </source>
</evidence>
<comment type="function">
    <text evidence="7">F(1)F(0) ATP synthase produces ATP from ADP in the presence of a proton or sodium gradient. F-type ATPases consist of two structural domains, F(1) containing the extramembraneous catalytic core and F(0) containing the membrane proton channel, linked together by a central stalk and a peripheral stalk. During catalysis, ATP synthesis in the catalytic domain of F(1) is coupled via a rotary mechanism of the central stalk subunits to proton translocation.</text>
</comment>
<evidence type="ECO:0000256" key="7">
    <source>
        <dbReference type="HAMAP-Rule" id="MF_01416"/>
    </source>
</evidence>
<evidence type="ECO:0000313" key="8">
    <source>
        <dbReference type="EMBL" id="VYS98667.1"/>
    </source>
</evidence>
<evidence type="ECO:0000256" key="6">
    <source>
        <dbReference type="ARBA" id="ARBA00023310"/>
    </source>
</evidence>
<dbReference type="Gene3D" id="1.10.520.20">
    <property type="entry name" value="N-terminal domain of the delta subunit of the F1F0-ATP synthase"/>
    <property type="match status" value="1"/>
</dbReference>
<dbReference type="InterPro" id="IPR000711">
    <property type="entry name" value="ATPase_OSCP/dsu"/>
</dbReference>
<dbReference type="HAMAP" id="MF_01416">
    <property type="entry name" value="ATP_synth_delta_bact"/>
    <property type="match status" value="1"/>
</dbReference>
<dbReference type="RefSeq" id="WP_156353695.1">
    <property type="nucleotide sequence ID" value="NZ_CACRST010000011.1"/>
</dbReference>
<dbReference type="GO" id="GO:0005886">
    <property type="term" value="C:plasma membrane"/>
    <property type="evidence" value="ECO:0007669"/>
    <property type="project" value="UniProtKB-SubCell"/>
</dbReference>
<evidence type="ECO:0000256" key="5">
    <source>
        <dbReference type="ARBA" id="ARBA00023136"/>
    </source>
</evidence>
<dbReference type="PRINTS" id="PR00125">
    <property type="entry name" value="ATPASEDELTA"/>
</dbReference>
<dbReference type="GO" id="GO:0046933">
    <property type="term" value="F:proton-transporting ATP synthase activity, rotational mechanism"/>
    <property type="evidence" value="ECO:0007669"/>
    <property type="project" value="UniProtKB-UniRule"/>
</dbReference>